<dbReference type="InterPro" id="IPR001623">
    <property type="entry name" value="DnaJ_domain"/>
</dbReference>
<organism evidence="4 5">
    <name type="scientific">Hoeflea ulvae</name>
    <dbReference type="NCBI Taxonomy" id="2983764"/>
    <lineage>
        <taxon>Bacteria</taxon>
        <taxon>Pseudomonadati</taxon>
        <taxon>Pseudomonadota</taxon>
        <taxon>Alphaproteobacteria</taxon>
        <taxon>Hyphomicrobiales</taxon>
        <taxon>Rhizobiaceae</taxon>
        <taxon>Hoeflea</taxon>
    </lineage>
</organism>
<gene>
    <name evidence="4" type="ORF">OEG82_08975</name>
</gene>
<evidence type="ECO:0000256" key="2">
    <source>
        <dbReference type="SAM" id="MobiDB-lite"/>
    </source>
</evidence>
<evidence type="ECO:0000313" key="4">
    <source>
        <dbReference type="EMBL" id="MCY0094153.1"/>
    </source>
</evidence>
<evidence type="ECO:0000256" key="1">
    <source>
        <dbReference type="ARBA" id="ARBA00023186"/>
    </source>
</evidence>
<proteinExistence type="predicted"/>
<dbReference type="Pfam" id="PF01556">
    <property type="entry name" value="DnaJ_C"/>
    <property type="match status" value="1"/>
</dbReference>
<name>A0ABT3YE53_9HYPH</name>
<dbReference type="Gene3D" id="1.10.287.110">
    <property type="entry name" value="DnaJ domain"/>
    <property type="match status" value="1"/>
</dbReference>
<feature type="region of interest" description="Disordered" evidence="2">
    <location>
        <begin position="128"/>
        <end position="155"/>
    </location>
</feature>
<dbReference type="SUPFAM" id="SSF49493">
    <property type="entry name" value="HSP40/DnaJ peptide-binding domain"/>
    <property type="match status" value="2"/>
</dbReference>
<dbReference type="Pfam" id="PF00226">
    <property type="entry name" value="DnaJ"/>
    <property type="match status" value="1"/>
</dbReference>
<comment type="caution">
    <text evidence="4">The sequence shown here is derived from an EMBL/GenBank/DDBJ whole genome shotgun (WGS) entry which is preliminary data.</text>
</comment>
<dbReference type="CDD" id="cd10747">
    <property type="entry name" value="DnaJ_C"/>
    <property type="match status" value="1"/>
</dbReference>
<dbReference type="PANTHER" id="PTHR43096:SF52">
    <property type="entry name" value="DNAJ HOMOLOG 1, MITOCHONDRIAL-RELATED"/>
    <property type="match status" value="1"/>
</dbReference>
<dbReference type="InterPro" id="IPR002939">
    <property type="entry name" value="DnaJ_C"/>
</dbReference>
<accession>A0ABT3YE53</accession>
<dbReference type="SMART" id="SM00271">
    <property type="entry name" value="DnaJ"/>
    <property type="match status" value="1"/>
</dbReference>
<evidence type="ECO:0000313" key="5">
    <source>
        <dbReference type="Proteomes" id="UP001081283"/>
    </source>
</evidence>
<dbReference type="InterPro" id="IPR036869">
    <property type="entry name" value="J_dom_sf"/>
</dbReference>
<protein>
    <submittedName>
        <fullName evidence="4">DnaJ domain-containing protein</fullName>
    </submittedName>
</protein>
<dbReference type="Proteomes" id="UP001081283">
    <property type="component" value="Unassembled WGS sequence"/>
</dbReference>
<dbReference type="CDD" id="cd06257">
    <property type="entry name" value="DnaJ"/>
    <property type="match status" value="1"/>
</dbReference>
<dbReference type="EMBL" id="JAOVZQ010000001">
    <property type="protein sequence ID" value="MCY0094153.1"/>
    <property type="molecule type" value="Genomic_DNA"/>
</dbReference>
<feature type="compositionally biased region" description="Polar residues" evidence="2">
    <location>
        <begin position="139"/>
        <end position="149"/>
    </location>
</feature>
<dbReference type="PRINTS" id="PR00625">
    <property type="entry name" value="JDOMAIN"/>
</dbReference>
<dbReference type="PANTHER" id="PTHR43096">
    <property type="entry name" value="DNAJ HOMOLOG 1, MITOCHONDRIAL-RELATED"/>
    <property type="match status" value="1"/>
</dbReference>
<dbReference type="InterPro" id="IPR008971">
    <property type="entry name" value="HSP40/DnaJ_pept-bd"/>
</dbReference>
<dbReference type="SUPFAM" id="SSF46565">
    <property type="entry name" value="Chaperone J-domain"/>
    <property type="match status" value="1"/>
</dbReference>
<keyword evidence="5" id="KW-1185">Reference proteome</keyword>
<feature type="domain" description="J" evidence="3">
    <location>
        <begin position="3"/>
        <end position="68"/>
    </location>
</feature>
<reference evidence="4" key="1">
    <citation type="submission" date="2022-10" db="EMBL/GenBank/DDBJ databases">
        <title>Hoeflea sp. J2-29, isolated from marine algae.</title>
        <authorList>
            <person name="Kristyanto S."/>
            <person name="Kim J.M."/>
            <person name="Jeon C.O."/>
        </authorList>
    </citation>
    <scope>NUCLEOTIDE SEQUENCE</scope>
    <source>
        <strain evidence="4">J2-29</strain>
    </source>
</reference>
<dbReference type="PROSITE" id="PS50076">
    <property type="entry name" value="DNAJ_2"/>
    <property type="match status" value="1"/>
</dbReference>
<sequence>MRSPYTVLGVDKTAGPEAIKSAYRQLAKTWHPDQNRDNPQAGPRFAEIAHAYKLLINPALRRKFDDGEIDARGRRRQKPLRGYAANPFKAFKQAMAAAAAGGADREDTGPLDPDVFEDMVSHIFGDAAARRARESSASTGATGPRTTTDAPGMDQDPLDALDDLFAKWKTRHGSTPELPPQNQHQFISIEEAFAGYTGEVSFENGETVAFAVPPGATDGTEIRVPSPDPWAQGDAIVTLHHKAHPRFRSAGADIHADHAVDLAEAVLGGSVVFQGLGGPLRITIPPWSGSGTVLRINEKGLPTGNGRRGALHVHLRVMLPKKPDQRLIDLMQSERKTWYV</sequence>
<evidence type="ECO:0000259" key="3">
    <source>
        <dbReference type="PROSITE" id="PS50076"/>
    </source>
</evidence>
<dbReference type="RefSeq" id="WP_267612097.1">
    <property type="nucleotide sequence ID" value="NZ_JAOVZQ010000001.1"/>
</dbReference>
<dbReference type="Gene3D" id="2.60.260.20">
    <property type="entry name" value="Urease metallochaperone UreE, N-terminal domain"/>
    <property type="match status" value="1"/>
</dbReference>
<keyword evidence="1" id="KW-0143">Chaperone</keyword>